<dbReference type="EMBL" id="CAESAJ010000033">
    <property type="protein sequence ID" value="CAB4334566.1"/>
    <property type="molecule type" value="Genomic_DNA"/>
</dbReference>
<dbReference type="Pfam" id="PF03061">
    <property type="entry name" value="4HBT"/>
    <property type="match status" value="1"/>
</dbReference>
<evidence type="ECO:0000313" key="3">
    <source>
        <dbReference type="EMBL" id="CAB4334566.1"/>
    </source>
</evidence>
<dbReference type="SUPFAM" id="SSF54637">
    <property type="entry name" value="Thioesterase/thiol ester dehydrase-isomerase"/>
    <property type="match status" value="1"/>
</dbReference>
<dbReference type="AlphaFoldDB" id="A0A6J5YYP7"/>
<dbReference type="Gene3D" id="3.10.129.10">
    <property type="entry name" value="Hotdog Thioesterase"/>
    <property type="match status" value="1"/>
</dbReference>
<dbReference type="NCBIfam" id="TIGR00369">
    <property type="entry name" value="unchar_dom_1"/>
    <property type="match status" value="1"/>
</dbReference>
<name>A0A6J5YYP7_9ZZZZ</name>
<dbReference type="GO" id="GO:0061522">
    <property type="term" value="F:1,4-dihydroxy-2-naphthoyl-CoA thioesterase activity"/>
    <property type="evidence" value="ECO:0007669"/>
    <property type="project" value="TreeGrafter"/>
</dbReference>
<evidence type="ECO:0000259" key="2">
    <source>
        <dbReference type="Pfam" id="PF03061"/>
    </source>
</evidence>
<dbReference type="InterPro" id="IPR006683">
    <property type="entry name" value="Thioestr_dom"/>
</dbReference>
<feature type="domain" description="Thioesterase" evidence="2">
    <location>
        <begin position="43"/>
        <end position="120"/>
    </location>
</feature>
<evidence type="ECO:0000256" key="1">
    <source>
        <dbReference type="ARBA" id="ARBA00022801"/>
    </source>
</evidence>
<protein>
    <submittedName>
        <fullName evidence="3">Unannotated protein</fullName>
    </submittedName>
</protein>
<dbReference type="GO" id="GO:0005829">
    <property type="term" value="C:cytosol"/>
    <property type="evidence" value="ECO:0007669"/>
    <property type="project" value="TreeGrafter"/>
</dbReference>
<dbReference type="PANTHER" id="PTHR43240:SF5">
    <property type="entry name" value="1,4-DIHYDROXY-2-NAPHTHOYL-COA THIOESTERASE 1"/>
    <property type="match status" value="1"/>
</dbReference>
<accession>A0A6J5YYP7</accession>
<dbReference type="PANTHER" id="PTHR43240">
    <property type="entry name" value="1,4-DIHYDROXY-2-NAPHTHOYL-COA THIOESTERASE 1"/>
    <property type="match status" value="1"/>
</dbReference>
<proteinExistence type="predicted"/>
<sequence length="132" mass="13497">MKELDPASVPLGALGDRLGITLTRASATVAIGTMPVEGNTQPFGLLNGGASLALAETLGSVAANIHAGPGRHAVGIEINGTHHRSATTGIVTGTATALTIGRTLAVYEIVVTDEKDRRLCTARLTCLLRDAD</sequence>
<reference evidence="3" key="1">
    <citation type="submission" date="2020-05" db="EMBL/GenBank/DDBJ databases">
        <authorList>
            <person name="Chiriac C."/>
            <person name="Salcher M."/>
            <person name="Ghai R."/>
            <person name="Kavagutti S V."/>
        </authorList>
    </citation>
    <scope>NUCLEOTIDE SEQUENCE</scope>
</reference>
<dbReference type="CDD" id="cd03443">
    <property type="entry name" value="PaaI_thioesterase"/>
    <property type="match status" value="1"/>
</dbReference>
<dbReference type="InterPro" id="IPR003736">
    <property type="entry name" value="PAAI_dom"/>
</dbReference>
<dbReference type="InterPro" id="IPR029069">
    <property type="entry name" value="HotDog_dom_sf"/>
</dbReference>
<keyword evidence="1" id="KW-0378">Hydrolase</keyword>
<gene>
    <name evidence="3" type="ORF">UFOPK3770_00465</name>
</gene>
<organism evidence="3">
    <name type="scientific">freshwater metagenome</name>
    <dbReference type="NCBI Taxonomy" id="449393"/>
    <lineage>
        <taxon>unclassified sequences</taxon>
        <taxon>metagenomes</taxon>
        <taxon>ecological metagenomes</taxon>
    </lineage>
</organism>